<dbReference type="EMBL" id="JADOGI010000210">
    <property type="protein sequence ID" value="MBF8192442.1"/>
    <property type="molecule type" value="Genomic_DNA"/>
</dbReference>
<dbReference type="AlphaFoldDB" id="A0A931F497"/>
<organism evidence="2 3">
    <name type="scientific">Nonomuraea cypriaca</name>
    <dbReference type="NCBI Taxonomy" id="1187855"/>
    <lineage>
        <taxon>Bacteria</taxon>
        <taxon>Bacillati</taxon>
        <taxon>Actinomycetota</taxon>
        <taxon>Actinomycetes</taxon>
        <taxon>Streptosporangiales</taxon>
        <taxon>Streptosporangiaceae</taxon>
        <taxon>Nonomuraea</taxon>
    </lineage>
</organism>
<reference evidence="2" key="1">
    <citation type="submission" date="2020-11" db="EMBL/GenBank/DDBJ databases">
        <title>Whole-genome analyses of Nonomuraea sp. K274.</title>
        <authorList>
            <person name="Veyisoglu A."/>
        </authorList>
    </citation>
    <scope>NUCLEOTIDE SEQUENCE</scope>
    <source>
        <strain evidence="2">K274</strain>
    </source>
</reference>
<evidence type="ECO:0000313" key="3">
    <source>
        <dbReference type="Proteomes" id="UP000605361"/>
    </source>
</evidence>
<keyword evidence="1" id="KW-1133">Transmembrane helix</keyword>
<keyword evidence="1" id="KW-0812">Transmembrane</keyword>
<proteinExistence type="predicted"/>
<gene>
    <name evidence="2" type="ORF">ITP53_43535</name>
</gene>
<sequence length="106" mass="11218">MTTLLAWLMSAAVLALASFRPTAPTEARRAGEIVTTVRAAGFARCALGALVALAVVLLYVLADLIRITRAAALGAAKAADWLAAWIETLWADAQARRNTLTLEVVK</sequence>
<name>A0A931F497_9ACTN</name>
<dbReference type="Proteomes" id="UP000605361">
    <property type="component" value="Unassembled WGS sequence"/>
</dbReference>
<feature type="transmembrane region" description="Helical" evidence="1">
    <location>
        <begin position="39"/>
        <end position="61"/>
    </location>
</feature>
<comment type="caution">
    <text evidence="2">The sequence shown here is derived from an EMBL/GenBank/DDBJ whole genome shotgun (WGS) entry which is preliminary data.</text>
</comment>
<keyword evidence="1" id="KW-0472">Membrane</keyword>
<evidence type="ECO:0000313" key="2">
    <source>
        <dbReference type="EMBL" id="MBF8192442.1"/>
    </source>
</evidence>
<dbReference type="RefSeq" id="WP_195901333.1">
    <property type="nucleotide sequence ID" value="NZ_JADOGI010000210.1"/>
</dbReference>
<protein>
    <submittedName>
        <fullName evidence="2">Uncharacterized protein</fullName>
    </submittedName>
</protein>
<keyword evidence="3" id="KW-1185">Reference proteome</keyword>
<evidence type="ECO:0000256" key="1">
    <source>
        <dbReference type="SAM" id="Phobius"/>
    </source>
</evidence>
<accession>A0A931F497</accession>